<dbReference type="InterPro" id="IPR015590">
    <property type="entry name" value="Aldehyde_DH_dom"/>
</dbReference>
<dbReference type="EC" id="1.2.1.65" evidence="5"/>
<reference evidence="5 6" key="1">
    <citation type="submission" date="2015-04" db="EMBL/GenBank/DDBJ databases">
        <title>Genome sequence of Ceratocystis platani, a major pathogen of plane trees.</title>
        <authorList>
            <person name="Belbahri L."/>
        </authorList>
    </citation>
    <scope>NUCLEOTIDE SEQUENCE [LARGE SCALE GENOMIC DNA]</scope>
    <source>
        <strain evidence="5 6">CFO</strain>
    </source>
</reference>
<dbReference type="GO" id="GO:0004777">
    <property type="term" value="F:succinate-semialdehyde dehydrogenase (NAD+) activity"/>
    <property type="evidence" value="ECO:0007669"/>
    <property type="project" value="TreeGrafter"/>
</dbReference>
<dbReference type="SUPFAM" id="SSF53720">
    <property type="entry name" value="ALDH-like"/>
    <property type="match status" value="1"/>
</dbReference>
<dbReference type="OrthoDB" id="310895at2759"/>
<evidence type="ECO:0000256" key="3">
    <source>
        <dbReference type="RuleBase" id="RU003345"/>
    </source>
</evidence>
<dbReference type="InterPro" id="IPR016160">
    <property type="entry name" value="Ald_DH_CS_CYS"/>
</dbReference>
<dbReference type="FunFam" id="3.40.605.10:FF:000063">
    <property type="entry name" value="Succinate-semialdehyde dehydrogenase, mitochondrial"/>
    <property type="match status" value="1"/>
</dbReference>
<evidence type="ECO:0000313" key="5">
    <source>
        <dbReference type="EMBL" id="KKF95784.1"/>
    </source>
</evidence>
<evidence type="ECO:0000256" key="1">
    <source>
        <dbReference type="ARBA" id="ARBA00023002"/>
    </source>
</evidence>
<dbReference type="InterPro" id="IPR016161">
    <property type="entry name" value="Ald_DH/histidinol_DH"/>
</dbReference>
<name>A0A0F8DIP4_CERFI</name>
<dbReference type="Proteomes" id="UP000034841">
    <property type="component" value="Unassembled WGS sequence"/>
</dbReference>
<evidence type="ECO:0000256" key="2">
    <source>
        <dbReference type="PROSITE-ProRule" id="PRU10007"/>
    </source>
</evidence>
<keyword evidence="6" id="KW-1185">Reference proteome</keyword>
<dbReference type="InterPro" id="IPR029510">
    <property type="entry name" value="Ald_DH_CS_GLU"/>
</dbReference>
<comment type="similarity">
    <text evidence="3">Belongs to the aldehyde dehydrogenase family.</text>
</comment>
<feature type="active site" evidence="2">
    <location>
        <position position="250"/>
    </location>
</feature>
<keyword evidence="1 3" id="KW-0560">Oxidoreductase</keyword>
<comment type="caution">
    <text evidence="5">The sequence shown here is derived from an EMBL/GenBank/DDBJ whole genome shotgun (WGS) entry which is preliminary data.</text>
</comment>
<feature type="domain" description="Aldehyde dehydrogenase" evidence="4">
    <location>
        <begin position="18"/>
        <end position="470"/>
    </location>
</feature>
<dbReference type="AlphaFoldDB" id="A0A0F8DIP4"/>
<dbReference type="CDD" id="cd07105">
    <property type="entry name" value="ALDH_SaliADH"/>
    <property type="match status" value="1"/>
</dbReference>
<sequence length="475" mass="49625">MEHTVPFVINGAETVAASTFPVTSPITSQHAHQCSSASVSDALSAVASAEKALAAWKRTTARERRDILLKAAAIMESRSEEITAYMKAEIGAAASWAQLNLNIATDIIKDVAGRVATIQGSIPGTQSADVGGLVLKEPLGVVLAIAPWNAPVILGTRAVVFPIAAGNTVVFKGSEASPRTHWTIVSCLLEAGLPAGVLNFIAATPANASAVTSSIISHPSVKKINFTGSSAIGRIIGRIAGENLKPVLLELGGKAPAIVWNDADLDVAAAQCALGAFANAGQICMCTERILVHTDVRAAFEAKLAACVEQFFPTADEAPILATAGGVTKNRALVADAVAKGARVLVGSADTEESSATRMRPIVLADVTTDMEIYHTESFGPSVSLIGVDSEEEAIRIANDTEYGLSSAVFTSDLRRGLRFARAIEAGAVHINHMSVHDESVLPHGGCKSSGFGRFNASYGLDEWVRTKTVTYNID</sequence>
<dbReference type="PROSITE" id="PS00687">
    <property type="entry name" value="ALDEHYDE_DEHYDR_GLU"/>
    <property type="match status" value="1"/>
</dbReference>
<dbReference type="PANTHER" id="PTHR43353">
    <property type="entry name" value="SUCCINATE-SEMIALDEHYDE DEHYDROGENASE, MITOCHONDRIAL"/>
    <property type="match status" value="1"/>
</dbReference>
<dbReference type="PROSITE" id="PS00070">
    <property type="entry name" value="ALDEHYDE_DEHYDR_CYS"/>
    <property type="match status" value="1"/>
</dbReference>
<dbReference type="InterPro" id="IPR050740">
    <property type="entry name" value="Aldehyde_DH_Superfamily"/>
</dbReference>
<proteinExistence type="inferred from homology"/>
<dbReference type="InterPro" id="IPR016162">
    <property type="entry name" value="Ald_DH_N"/>
</dbReference>
<accession>A0A0F8DIP4</accession>
<organism evidence="5 6">
    <name type="scientific">Ceratocystis fimbriata f. sp. platani</name>
    <dbReference type="NCBI Taxonomy" id="88771"/>
    <lineage>
        <taxon>Eukaryota</taxon>
        <taxon>Fungi</taxon>
        <taxon>Dikarya</taxon>
        <taxon>Ascomycota</taxon>
        <taxon>Pezizomycotina</taxon>
        <taxon>Sordariomycetes</taxon>
        <taxon>Hypocreomycetidae</taxon>
        <taxon>Microascales</taxon>
        <taxon>Ceratocystidaceae</taxon>
        <taxon>Ceratocystis</taxon>
    </lineage>
</organism>
<dbReference type="Pfam" id="PF00171">
    <property type="entry name" value="Aldedh"/>
    <property type="match status" value="1"/>
</dbReference>
<evidence type="ECO:0000259" key="4">
    <source>
        <dbReference type="Pfam" id="PF00171"/>
    </source>
</evidence>
<dbReference type="InterPro" id="IPR016163">
    <property type="entry name" value="Ald_DH_C"/>
</dbReference>
<dbReference type="Gene3D" id="3.40.605.10">
    <property type="entry name" value="Aldehyde Dehydrogenase, Chain A, domain 1"/>
    <property type="match status" value="1"/>
</dbReference>
<evidence type="ECO:0000313" key="6">
    <source>
        <dbReference type="Proteomes" id="UP000034841"/>
    </source>
</evidence>
<dbReference type="GO" id="GO:0009450">
    <property type="term" value="P:gamma-aminobutyric acid catabolic process"/>
    <property type="evidence" value="ECO:0007669"/>
    <property type="project" value="TreeGrafter"/>
</dbReference>
<dbReference type="FunFam" id="3.40.309.10:FF:000010">
    <property type="entry name" value="Gamma-aminobutyraldehyde dehydrogenase"/>
    <property type="match status" value="1"/>
</dbReference>
<dbReference type="GO" id="GO:0018485">
    <property type="term" value="F:salicylaldehyde dehydrogenase (NAD+) activity"/>
    <property type="evidence" value="ECO:0007669"/>
    <property type="project" value="UniProtKB-EC"/>
</dbReference>
<protein>
    <submittedName>
        <fullName evidence="5">Salicylaldehyde dehydrogenase</fullName>
        <ecNumber evidence="5">1.2.1.65</ecNumber>
    </submittedName>
</protein>
<dbReference type="Gene3D" id="3.40.309.10">
    <property type="entry name" value="Aldehyde Dehydrogenase, Chain A, domain 2"/>
    <property type="match status" value="1"/>
</dbReference>
<dbReference type="EMBL" id="LBBL01000079">
    <property type="protein sequence ID" value="KKF95784.1"/>
    <property type="molecule type" value="Genomic_DNA"/>
</dbReference>
<dbReference type="PANTHER" id="PTHR43353:SF6">
    <property type="entry name" value="CYTOPLASMIC ALDEHYDE DEHYDROGENASE (EUROFUNG)"/>
    <property type="match status" value="1"/>
</dbReference>
<gene>
    <name evidence="5" type="primary">doxF</name>
    <name evidence="5" type="ORF">CFO_g1911</name>
</gene>